<name>A0A7R9IQ29_9NEOP</name>
<dbReference type="PANTHER" id="PTHR22767">
    <property type="entry name" value="N-TERMINAL ACETYLTRANSFERASE-RELATED"/>
    <property type="match status" value="1"/>
</dbReference>
<dbReference type="InterPro" id="IPR021183">
    <property type="entry name" value="NatA_aux_su"/>
</dbReference>
<organism evidence="4">
    <name type="scientific">Timema tahoe</name>
    <dbReference type="NCBI Taxonomy" id="61484"/>
    <lineage>
        <taxon>Eukaryota</taxon>
        <taxon>Metazoa</taxon>
        <taxon>Ecdysozoa</taxon>
        <taxon>Arthropoda</taxon>
        <taxon>Hexapoda</taxon>
        <taxon>Insecta</taxon>
        <taxon>Pterygota</taxon>
        <taxon>Neoptera</taxon>
        <taxon>Polyneoptera</taxon>
        <taxon>Phasmatodea</taxon>
        <taxon>Timematodea</taxon>
        <taxon>Timematoidea</taxon>
        <taxon>Timematidae</taxon>
        <taxon>Timema</taxon>
    </lineage>
</organism>
<evidence type="ECO:0000256" key="2">
    <source>
        <dbReference type="ARBA" id="ARBA00022803"/>
    </source>
</evidence>
<protein>
    <submittedName>
        <fullName evidence="4">Uncharacterized protein</fullName>
    </submittedName>
</protein>
<evidence type="ECO:0000256" key="3">
    <source>
        <dbReference type="SAM" id="MobiDB-lite"/>
    </source>
</evidence>
<feature type="compositionally biased region" description="Basic residues" evidence="3">
    <location>
        <begin position="191"/>
        <end position="200"/>
    </location>
</feature>
<reference evidence="4" key="1">
    <citation type="submission" date="2020-11" db="EMBL/GenBank/DDBJ databases">
        <authorList>
            <person name="Tran Van P."/>
        </authorList>
    </citation>
    <scope>NUCLEOTIDE SEQUENCE</scope>
</reference>
<dbReference type="AlphaFoldDB" id="A0A7R9IQ29"/>
<proteinExistence type="predicted"/>
<dbReference type="GO" id="GO:0031415">
    <property type="term" value="C:NatA complex"/>
    <property type="evidence" value="ECO:0007669"/>
    <property type="project" value="TreeGrafter"/>
</dbReference>
<dbReference type="Gene3D" id="1.25.40.1010">
    <property type="match status" value="1"/>
</dbReference>
<gene>
    <name evidence="4" type="ORF">TTEB3V08_LOCUS10153</name>
</gene>
<evidence type="ECO:0000313" key="4">
    <source>
        <dbReference type="EMBL" id="CAD7462259.1"/>
    </source>
</evidence>
<feature type="compositionally biased region" description="Basic and acidic residues" evidence="3">
    <location>
        <begin position="213"/>
        <end position="226"/>
    </location>
</feature>
<keyword evidence="1" id="KW-0677">Repeat</keyword>
<keyword evidence="2" id="KW-0802">TPR repeat</keyword>
<dbReference type="Pfam" id="PF12569">
    <property type="entry name" value="NatA_aux_su"/>
    <property type="match status" value="1"/>
</dbReference>
<sequence length="450" mass="51647">MKVELKLCKVYRVKYQGAECLFDVWSDQGAERLLCGQNRELNVCLLCDQTRELNVCLMCDQTRELNVCLLCGQTRELNTRELNVCLMCDQTRELSVCLMCDQTRELNVCLMCGQTRELSVCLLCDQTRELNVCLMCDQTRELNVCLLCDQTRELNTRELSVCLMCDQTRELSSNKARGGAKNLAPADLKKLRNKQRKARRKAELEKQQAAQAQEKREQHNKSRQQGDAEPDAPQQDELVPEKLARIEDPLEHAIKFLQPLQTLAAHRIETHLMAFQIYYRKQKPLLMLQSIKRAHRLDPGHPELHPCLVIFLQSLSRWKGILDHPVAMVISQEMEPITKDRNAHQLNKQFLGNQSHLLDARFEAARMMHHLDSSTQQEAITLATSLNKDIGNITLETCVKVLQALRNGEFGHCPAAVQDYQVRCHTRFPYAQAFRPSSPVCDNNHITDSN</sequence>
<dbReference type="EMBL" id="OE005820">
    <property type="protein sequence ID" value="CAD7462259.1"/>
    <property type="molecule type" value="Genomic_DNA"/>
</dbReference>
<evidence type="ECO:0000256" key="1">
    <source>
        <dbReference type="ARBA" id="ARBA00022737"/>
    </source>
</evidence>
<accession>A0A7R9IQ29</accession>
<dbReference type="PANTHER" id="PTHR22767:SF2">
    <property type="entry name" value="N(ALPHA)-ACETYLTRANSFERASE 15_16, ISOFORM A"/>
    <property type="match status" value="1"/>
</dbReference>
<feature type="region of interest" description="Disordered" evidence="3">
    <location>
        <begin position="176"/>
        <end position="238"/>
    </location>
</feature>